<organism evidence="2 3">
    <name type="scientific">Nitratidesulfovibrio vulgaris (strain DP4)</name>
    <name type="common">Desulfovibrio vulgaris</name>
    <dbReference type="NCBI Taxonomy" id="391774"/>
    <lineage>
        <taxon>Bacteria</taxon>
        <taxon>Pseudomonadati</taxon>
        <taxon>Thermodesulfobacteriota</taxon>
        <taxon>Desulfovibrionia</taxon>
        <taxon>Desulfovibrionales</taxon>
        <taxon>Desulfovibrionaceae</taxon>
        <taxon>Nitratidesulfovibrio</taxon>
    </lineage>
</organism>
<reference evidence="3" key="1">
    <citation type="journal article" date="2009" name="Environ. Microbiol.">
        <title>Contribution of mobile genetic elements to Desulfovibrio vulgaris genome plasticity.</title>
        <authorList>
            <person name="Walker C.B."/>
            <person name="Stolyar S."/>
            <person name="Chivian D."/>
            <person name="Pinel N."/>
            <person name="Gabster J.A."/>
            <person name="Dehal P.S."/>
            <person name="He Z."/>
            <person name="Yang Z.K."/>
            <person name="Yen H.C."/>
            <person name="Zhou J."/>
            <person name="Wall J.D."/>
            <person name="Hazen T.C."/>
            <person name="Arkin A.P."/>
            <person name="Stahl D.A."/>
        </authorList>
    </citation>
    <scope>NUCLEOTIDE SEQUENCE [LARGE SCALE GENOMIC DNA]</scope>
    <source>
        <strain evidence="3">DP4</strain>
    </source>
</reference>
<dbReference type="KEGG" id="dvl:Dvul_1891"/>
<dbReference type="HOGENOM" id="CLU_2648647_0_0_7"/>
<dbReference type="EMBL" id="CP000527">
    <property type="protein sequence ID" value="ABM28908.1"/>
    <property type="molecule type" value="Genomic_DNA"/>
</dbReference>
<feature type="domain" description="Putative regulatory protein FmdB zinc ribbon" evidence="1">
    <location>
        <begin position="1"/>
        <end position="41"/>
    </location>
</feature>
<dbReference type="AlphaFoldDB" id="A0A0H3A9Q6"/>
<name>A0A0H3A9Q6_NITV4</name>
<sequence length="76" mass="8740">MPIYEYICDQCSDWFEVIGGKDDAQAVCPFCKSVQTTRIISITYYRNADHWERNMLGGLAKAKEKDKLKAEMKTSV</sequence>
<dbReference type="InterPro" id="IPR013429">
    <property type="entry name" value="Regulatory_FmdB_Zinc_ribbon"/>
</dbReference>
<dbReference type="SMART" id="SM00834">
    <property type="entry name" value="CxxC_CXXC_SSSS"/>
    <property type="match status" value="1"/>
</dbReference>
<proteinExistence type="predicted"/>
<evidence type="ECO:0000313" key="3">
    <source>
        <dbReference type="Proteomes" id="UP000009173"/>
    </source>
</evidence>
<evidence type="ECO:0000259" key="1">
    <source>
        <dbReference type="SMART" id="SM00834"/>
    </source>
</evidence>
<evidence type="ECO:0000313" key="2">
    <source>
        <dbReference type="EMBL" id="ABM28908.1"/>
    </source>
</evidence>
<accession>A0A0H3A9Q6</accession>
<dbReference type="Proteomes" id="UP000009173">
    <property type="component" value="Chromosome"/>
</dbReference>
<dbReference type="NCBIfam" id="TIGR02605">
    <property type="entry name" value="CxxC_CxxC_SSSS"/>
    <property type="match status" value="1"/>
</dbReference>
<gene>
    <name evidence="2" type="ordered locus">Dvul_1891</name>
</gene>
<dbReference type="Pfam" id="PF09723">
    <property type="entry name" value="Zn_ribbon_8"/>
    <property type="match status" value="1"/>
</dbReference>
<dbReference type="RefSeq" id="WP_010938458.1">
    <property type="nucleotide sequence ID" value="NC_008751.1"/>
</dbReference>
<protein>
    <submittedName>
        <fullName evidence="2">Putative regulatory protein, FmdB family</fullName>
    </submittedName>
</protein>